<gene>
    <name evidence="2" type="ORF">BD626DRAFT_49514</name>
</gene>
<feature type="region of interest" description="Disordered" evidence="1">
    <location>
        <begin position="94"/>
        <end position="141"/>
    </location>
</feature>
<evidence type="ECO:0000256" key="1">
    <source>
        <dbReference type="SAM" id="MobiDB-lite"/>
    </source>
</evidence>
<feature type="region of interest" description="Disordered" evidence="1">
    <location>
        <begin position="32"/>
        <end position="78"/>
    </location>
</feature>
<feature type="compositionally biased region" description="Low complexity" evidence="1">
    <location>
        <begin position="99"/>
        <end position="116"/>
    </location>
</feature>
<dbReference type="Proteomes" id="UP000320762">
    <property type="component" value="Unassembled WGS sequence"/>
</dbReference>
<sequence length="293" mass="32142">MPGIHLEKTLDIVPAELLSDAPLALHSPLLRRLGPPKAQAPGDRALMPPPLTPKSPRSPGSKSLWKFRGRKSNDATPPLGMEFVLPHYLDNLPKRAPASPSSSYHPRGSSSASSSPHGKQLSPRPPTAPYSRPDRAHRDQPLPIFLSRPTSIYSAHSTNTSWHHLLTRVVHLRGAILWKYDCRERTIYNSWVDLNLDGEDDVPGGRRVAPATGHLPMAHVQDVKELPICFVMDTDGKEDQDEPRFCRVLDAGVGQTIVLDAPDYLWDSAGSAHKVFLGPPPPGKKGRKGIARS</sequence>
<dbReference type="OrthoDB" id="10291295at2759"/>
<name>A0A550CCE4_9AGAR</name>
<protein>
    <submittedName>
        <fullName evidence="2">Uncharacterized protein</fullName>
    </submittedName>
</protein>
<dbReference type="EMBL" id="VDMD01000012">
    <property type="protein sequence ID" value="TRM62465.1"/>
    <property type="molecule type" value="Genomic_DNA"/>
</dbReference>
<proteinExistence type="predicted"/>
<organism evidence="2 3">
    <name type="scientific">Schizophyllum amplum</name>
    <dbReference type="NCBI Taxonomy" id="97359"/>
    <lineage>
        <taxon>Eukaryota</taxon>
        <taxon>Fungi</taxon>
        <taxon>Dikarya</taxon>
        <taxon>Basidiomycota</taxon>
        <taxon>Agaricomycotina</taxon>
        <taxon>Agaricomycetes</taxon>
        <taxon>Agaricomycetidae</taxon>
        <taxon>Agaricales</taxon>
        <taxon>Schizophyllaceae</taxon>
        <taxon>Schizophyllum</taxon>
    </lineage>
</organism>
<dbReference type="AlphaFoldDB" id="A0A550CCE4"/>
<evidence type="ECO:0000313" key="3">
    <source>
        <dbReference type="Proteomes" id="UP000320762"/>
    </source>
</evidence>
<reference evidence="2 3" key="1">
    <citation type="journal article" date="2019" name="New Phytol.">
        <title>Comparative genomics reveals unique wood-decay strategies and fruiting body development in the Schizophyllaceae.</title>
        <authorList>
            <person name="Almasi E."/>
            <person name="Sahu N."/>
            <person name="Krizsan K."/>
            <person name="Balint B."/>
            <person name="Kovacs G.M."/>
            <person name="Kiss B."/>
            <person name="Cseklye J."/>
            <person name="Drula E."/>
            <person name="Henrissat B."/>
            <person name="Nagy I."/>
            <person name="Chovatia M."/>
            <person name="Adam C."/>
            <person name="LaButti K."/>
            <person name="Lipzen A."/>
            <person name="Riley R."/>
            <person name="Grigoriev I.V."/>
            <person name="Nagy L.G."/>
        </authorList>
    </citation>
    <scope>NUCLEOTIDE SEQUENCE [LARGE SCALE GENOMIC DNA]</scope>
    <source>
        <strain evidence="2 3">NL-1724</strain>
    </source>
</reference>
<comment type="caution">
    <text evidence="2">The sequence shown here is derived from an EMBL/GenBank/DDBJ whole genome shotgun (WGS) entry which is preliminary data.</text>
</comment>
<keyword evidence="3" id="KW-1185">Reference proteome</keyword>
<accession>A0A550CCE4</accession>
<evidence type="ECO:0000313" key="2">
    <source>
        <dbReference type="EMBL" id="TRM62465.1"/>
    </source>
</evidence>